<evidence type="ECO:0000313" key="7">
    <source>
        <dbReference type="EMBL" id="KAG0687065.1"/>
    </source>
</evidence>
<keyword evidence="2 5" id="KW-0812">Transmembrane</keyword>
<dbReference type="PANTHER" id="PTHR23502:SF34">
    <property type="entry name" value="PROTEIN HOL1"/>
    <property type="match status" value="1"/>
</dbReference>
<evidence type="ECO:0000256" key="4">
    <source>
        <dbReference type="ARBA" id="ARBA00023136"/>
    </source>
</evidence>
<dbReference type="AlphaFoldDB" id="A0A9P7BEF9"/>
<keyword evidence="3 5" id="KW-1133">Transmembrane helix</keyword>
<dbReference type="InterPro" id="IPR020846">
    <property type="entry name" value="MFS_dom"/>
</dbReference>
<dbReference type="PANTHER" id="PTHR23502">
    <property type="entry name" value="MAJOR FACILITATOR SUPERFAMILY"/>
    <property type="match status" value="1"/>
</dbReference>
<evidence type="ECO:0000256" key="2">
    <source>
        <dbReference type="ARBA" id="ARBA00022692"/>
    </source>
</evidence>
<feature type="transmembrane region" description="Helical" evidence="5">
    <location>
        <begin position="426"/>
        <end position="445"/>
    </location>
</feature>
<dbReference type="GO" id="GO:0000324">
    <property type="term" value="C:fungal-type vacuole"/>
    <property type="evidence" value="ECO:0007669"/>
    <property type="project" value="TreeGrafter"/>
</dbReference>
<comment type="subcellular location">
    <subcellularLocation>
        <location evidence="1">Membrane</location>
        <topology evidence="1">Multi-pass membrane protein</topology>
    </subcellularLocation>
</comment>
<evidence type="ECO:0000256" key="5">
    <source>
        <dbReference type="SAM" id="Phobius"/>
    </source>
</evidence>
<feature type="domain" description="Major facilitator superfamily (MFS) profile" evidence="6">
    <location>
        <begin position="69"/>
        <end position="545"/>
    </location>
</feature>
<dbReference type="GO" id="GO:0005886">
    <property type="term" value="C:plasma membrane"/>
    <property type="evidence" value="ECO:0007669"/>
    <property type="project" value="TreeGrafter"/>
</dbReference>
<reference evidence="7" key="1">
    <citation type="submission" date="2020-11" db="EMBL/GenBank/DDBJ databases">
        <title>Kefir isolates.</title>
        <authorList>
            <person name="Marcisauskas S."/>
            <person name="Kim Y."/>
            <person name="Blasche S."/>
        </authorList>
    </citation>
    <scope>NUCLEOTIDE SEQUENCE</scope>
    <source>
        <strain evidence="7">Olga-1</strain>
    </source>
</reference>
<dbReference type="InterPro" id="IPR036259">
    <property type="entry name" value="MFS_trans_sf"/>
</dbReference>
<dbReference type="InterPro" id="IPR011701">
    <property type="entry name" value="MFS"/>
</dbReference>
<dbReference type="OrthoDB" id="5215911at2759"/>
<name>A0A9P7BEF9_9ASCO</name>
<dbReference type="SUPFAM" id="SSF103473">
    <property type="entry name" value="MFS general substrate transporter"/>
    <property type="match status" value="1"/>
</dbReference>
<comment type="caution">
    <text evidence="7">The sequence shown here is derived from an EMBL/GenBank/DDBJ whole genome shotgun (WGS) entry which is preliminary data.</text>
</comment>
<feature type="transmembrane region" description="Helical" evidence="5">
    <location>
        <begin position="386"/>
        <end position="405"/>
    </location>
</feature>
<keyword evidence="4 5" id="KW-0472">Membrane</keyword>
<feature type="transmembrane region" description="Helical" evidence="5">
    <location>
        <begin position="227"/>
        <end position="245"/>
    </location>
</feature>
<dbReference type="Proteomes" id="UP000697127">
    <property type="component" value="Unassembled WGS sequence"/>
</dbReference>
<evidence type="ECO:0000256" key="1">
    <source>
        <dbReference type="ARBA" id="ARBA00004141"/>
    </source>
</evidence>
<evidence type="ECO:0000256" key="3">
    <source>
        <dbReference type="ARBA" id="ARBA00022989"/>
    </source>
</evidence>
<dbReference type="Gene3D" id="1.20.1250.20">
    <property type="entry name" value="MFS general substrate transporter like domains"/>
    <property type="match status" value="1"/>
</dbReference>
<feature type="transmembrane region" description="Helical" evidence="5">
    <location>
        <begin position="68"/>
        <end position="88"/>
    </location>
</feature>
<feature type="transmembrane region" description="Helical" evidence="5">
    <location>
        <begin position="100"/>
        <end position="123"/>
    </location>
</feature>
<feature type="transmembrane region" description="Helical" evidence="5">
    <location>
        <begin position="518"/>
        <end position="540"/>
    </location>
</feature>
<organism evidence="7 8">
    <name type="scientific">Pichia californica</name>
    <dbReference type="NCBI Taxonomy" id="460514"/>
    <lineage>
        <taxon>Eukaryota</taxon>
        <taxon>Fungi</taxon>
        <taxon>Dikarya</taxon>
        <taxon>Ascomycota</taxon>
        <taxon>Saccharomycotina</taxon>
        <taxon>Pichiomycetes</taxon>
        <taxon>Pichiales</taxon>
        <taxon>Pichiaceae</taxon>
        <taxon>Pichia</taxon>
    </lineage>
</organism>
<feature type="transmembrane region" description="Helical" evidence="5">
    <location>
        <begin position="492"/>
        <end position="512"/>
    </location>
</feature>
<gene>
    <name evidence="7" type="ORF">C6P40_002952</name>
</gene>
<feature type="transmembrane region" description="Helical" evidence="5">
    <location>
        <begin position="194"/>
        <end position="215"/>
    </location>
</feature>
<dbReference type="Pfam" id="PF07690">
    <property type="entry name" value="MFS_1"/>
    <property type="match status" value="1"/>
</dbReference>
<keyword evidence="8" id="KW-1185">Reference proteome</keyword>
<evidence type="ECO:0000259" key="6">
    <source>
        <dbReference type="PROSITE" id="PS50850"/>
    </source>
</evidence>
<feature type="transmembrane region" description="Helical" evidence="5">
    <location>
        <begin position="341"/>
        <end position="366"/>
    </location>
</feature>
<protein>
    <recommendedName>
        <fullName evidence="6">Major facilitator superfamily (MFS) profile domain-containing protein</fullName>
    </recommendedName>
</protein>
<accession>A0A9P7BEF9</accession>
<dbReference type="GO" id="GO:0022857">
    <property type="term" value="F:transmembrane transporter activity"/>
    <property type="evidence" value="ECO:0007669"/>
    <property type="project" value="InterPro"/>
</dbReference>
<feature type="transmembrane region" description="Helical" evidence="5">
    <location>
        <begin position="457"/>
        <end position="480"/>
    </location>
</feature>
<sequence length="564" mass="64319">MDFIKPKKTREEINIEAEREWIPGTVYLVDVEKNLDVQHNGSSDIVLVPQPSDDPNDPLRWSQNKKNFQFAIIFYWSFLTSVATNWVGPVWDDWVEDFNTTYTVLNDTSAVCWLFLGIGCIFLQPTAMTLGRRCVYLFATLVQMLGNVLGGCTQNVGALYGVNIMTGFAGAPCDSLVQISTTDIFFQHERATRISLLTFALYSGSYLGPIAAGYIVENSHFTWRWCYWFLVIFFGALLIVQIVIMEDTTFVGQRKDESKVEKDILAQVISREDDPDAFASKSIEKKITNNNEKDKVIFEVEDFNKPVPEMRSYIQRMIPIERTYNDKRAWWKIFIRPTLTLALPAIVWTGFVYGVQVMWLSLIATTQSEFFYYDPYNFGTAAVGDTNFSSLIGCFIGMFWGGPLSDKFVAWKARRNNGILEPEFRLWFLLLPAVINSAGLLMYGLGVNAGVHWICPAGFGMGCLGFGMGSGGAIVLTYALDCYPQLQSESMVMILFLRNMIGMGFTFAIQPWLDLDGIVTTTWLMFMLSMVFNFSCLFFIKWGKQWRRQTKDLYVKFSDPDFFL</sequence>
<dbReference type="PROSITE" id="PS50850">
    <property type="entry name" value="MFS"/>
    <property type="match status" value="1"/>
</dbReference>
<evidence type="ECO:0000313" key="8">
    <source>
        <dbReference type="Proteomes" id="UP000697127"/>
    </source>
</evidence>
<dbReference type="EMBL" id="PUHW01000321">
    <property type="protein sequence ID" value="KAG0687065.1"/>
    <property type="molecule type" value="Genomic_DNA"/>
</dbReference>
<proteinExistence type="predicted"/>